<gene>
    <name evidence="2" type="ORF">GCM10022409_21480</name>
</gene>
<proteinExistence type="predicted"/>
<evidence type="ECO:0000256" key="1">
    <source>
        <dbReference type="SAM" id="MobiDB-lite"/>
    </source>
</evidence>
<name>A0ABP7U595_9BACT</name>
<dbReference type="EMBL" id="BAABDK010000017">
    <property type="protein sequence ID" value="GAA4036291.1"/>
    <property type="molecule type" value="Genomic_DNA"/>
</dbReference>
<comment type="caution">
    <text evidence="2">The sequence shown here is derived from an EMBL/GenBank/DDBJ whole genome shotgun (WGS) entry which is preliminary data.</text>
</comment>
<accession>A0ABP7U595</accession>
<dbReference type="Proteomes" id="UP001501469">
    <property type="component" value="Unassembled WGS sequence"/>
</dbReference>
<evidence type="ECO:0000313" key="3">
    <source>
        <dbReference type="Proteomes" id="UP001501469"/>
    </source>
</evidence>
<organism evidence="2 3">
    <name type="scientific">Hymenobacter glaciei</name>
    <dbReference type="NCBI Taxonomy" id="877209"/>
    <lineage>
        <taxon>Bacteria</taxon>
        <taxon>Pseudomonadati</taxon>
        <taxon>Bacteroidota</taxon>
        <taxon>Cytophagia</taxon>
        <taxon>Cytophagales</taxon>
        <taxon>Hymenobacteraceae</taxon>
        <taxon>Hymenobacter</taxon>
    </lineage>
</organism>
<evidence type="ECO:0000313" key="2">
    <source>
        <dbReference type="EMBL" id="GAA4036291.1"/>
    </source>
</evidence>
<feature type="region of interest" description="Disordered" evidence="1">
    <location>
        <begin position="62"/>
        <end position="100"/>
    </location>
</feature>
<sequence>MQARIIQQELKIPFRKICQLLGSNNLTLLDNLSPVQIQCLRSYAFELDENQQKEQGLKAIEAAKTKGQRRRERQARREAKHSPKKKPASPNPLNPNSYVFPQDVIKRGVIYTPTNGKVK</sequence>
<reference evidence="3" key="1">
    <citation type="journal article" date="2019" name="Int. J. Syst. Evol. Microbiol.">
        <title>The Global Catalogue of Microorganisms (GCM) 10K type strain sequencing project: providing services to taxonomists for standard genome sequencing and annotation.</title>
        <authorList>
            <consortium name="The Broad Institute Genomics Platform"/>
            <consortium name="The Broad Institute Genome Sequencing Center for Infectious Disease"/>
            <person name="Wu L."/>
            <person name="Ma J."/>
        </authorList>
    </citation>
    <scope>NUCLEOTIDE SEQUENCE [LARGE SCALE GENOMIC DNA]</scope>
    <source>
        <strain evidence="3">JCM 17225</strain>
    </source>
</reference>
<protein>
    <submittedName>
        <fullName evidence="2">Uncharacterized protein</fullName>
    </submittedName>
</protein>
<keyword evidence="3" id="KW-1185">Reference proteome</keyword>
<dbReference type="RefSeq" id="WP_345054011.1">
    <property type="nucleotide sequence ID" value="NZ_BAABDK010000017.1"/>
</dbReference>